<dbReference type="PANTHER" id="PTHR46401:SF2">
    <property type="entry name" value="GLYCOSYLTRANSFERASE WBBK-RELATED"/>
    <property type="match status" value="1"/>
</dbReference>
<proteinExistence type="predicted"/>
<dbReference type="SUPFAM" id="SSF53756">
    <property type="entry name" value="UDP-Glycosyltransferase/glycogen phosphorylase"/>
    <property type="match status" value="1"/>
</dbReference>
<evidence type="ECO:0000313" key="3">
    <source>
        <dbReference type="Proteomes" id="UP000177579"/>
    </source>
</evidence>
<dbReference type="Pfam" id="PF13692">
    <property type="entry name" value="Glyco_trans_1_4"/>
    <property type="match status" value="1"/>
</dbReference>
<dbReference type="EMBL" id="MFGO01000007">
    <property type="protein sequence ID" value="OGF41621.1"/>
    <property type="molecule type" value="Genomic_DNA"/>
</dbReference>
<keyword evidence="1" id="KW-0808">Transferase</keyword>
<accession>A0A1F5TSS0</accession>
<dbReference type="GO" id="GO:0016757">
    <property type="term" value="F:glycosyltransferase activity"/>
    <property type="evidence" value="ECO:0007669"/>
    <property type="project" value="TreeGrafter"/>
</dbReference>
<reference evidence="2 3" key="1">
    <citation type="journal article" date="2016" name="Nat. Commun.">
        <title>Thousands of microbial genomes shed light on interconnected biogeochemical processes in an aquifer system.</title>
        <authorList>
            <person name="Anantharaman K."/>
            <person name="Brown C.T."/>
            <person name="Hug L.A."/>
            <person name="Sharon I."/>
            <person name="Castelle C.J."/>
            <person name="Probst A.J."/>
            <person name="Thomas B.C."/>
            <person name="Singh A."/>
            <person name="Wilkins M.J."/>
            <person name="Karaoz U."/>
            <person name="Brodie E.L."/>
            <person name="Williams K.H."/>
            <person name="Hubbard S.S."/>
            <person name="Banfield J.F."/>
        </authorList>
    </citation>
    <scope>NUCLEOTIDE SEQUENCE [LARGE SCALE GENOMIC DNA]</scope>
</reference>
<comment type="caution">
    <text evidence="2">The sequence shown here is derived from an EMBL/GenBank/DDBJ whole genome shotgun (WGS) entry which is preliminary data.</text>
</comment>
<organism evidence="2 3">
    <name type="scientific">Candidatus Falkowbacteria bacterium RIFOXYD2_FULL_34_120</name>
    <dbReference type="NCBI Taxonomy" id="1798007"/>
    <lineage>
        <taxon>Bacteria</taxon>
        <taxon>Candidatus Falkowiibacteriota</taxon>
    </lineage>
</organism>
<name>A0A1F5TSS0_9BACT</name>
<dbReference type="Proteomes" id="UP000177579">
    <property type="component" value="Unassembled WGS sequence"/>
</dbReference>
<evidence type="ECO:0000313" key="2">
    <source>
        <dbReference type="EMBL" id="OGF41621.1"/>
    </source>
</evidence>
<gene>
    <name evidence="2" type="ORF">A2531_06295</name>
</gene>
<evidence type="ECO:0000256" key="1">
    <source>
        <dbReference type="ARBA" id="ARBA00022679"/>
    </source>
</evidence>
<evidence type="ECO:0008006" key="4">
    <source>
        <dbReference type="Google" id="ProtNLM"/>
    </source>
</evidence>
<dbReference type="PANTHER" id="PTHR46401">
    <property type="entry name" value="GLYCOSYLTRANSFERASE WBBK-RELATED"/>
    <property type="match status" value="1"/>
</dbReference>
<protein>
    <recommendedName>
        <fullName evidence="4">Glycosyl transferase family 1 domain-containing protein</fullName>
    </recommendedName>
</protein>
<dbReference type="AlphaFoldDB" id="A0A1F5TSS0"/>
<dbReference type="Gene3D" id="3.40.50.2000">
    <property type="entry name" value="Glycogen Phosphorylase B"/>
    <property type="match status" value="2"/>
</dbReference>
<sequence>MKIIYIVNARIPTEKAHGLQIIRMCDAFAALPGIELELVVPKRNNLIMEDAFQYYNLKNKFKIKYIWCSSFYRDSRIGIMLERATFLTGAIIYAMFQGANIWYTRSNLSVYLAAVIFGKRAGIEFHEPPRRFMFFKKRLMRFFKKIIVVPYRIADLYNKWGIKKENILVAPNGVDLSVFDLNINKEEALKKINLEKLINKNILVYTGSFKTKGVEKGMGDILKAMKELDRDTVFVAAGGDDRDIDDYQKQARELKIEERVYLFGRQKQSDLAVYQKAADCLLMPFPDIAHYRLFMTPMKMFEYMASKRPIISSDLPSVRKVLNERNCFFCKPGDPHDLADKINKLLSEKESAQSIADRAFRDAQDYTWNKRAGRIINFIKK</sequence>
<dbReference type="GO" id="GO:0009103">
    <property type="term" value="P:lipopolysaccharide biosynthetic process"/>
    <property type="evidence" value="ECO:0007669"/>
    <property type="project" value="TreeGrafter"/>
</dbReference>